<dbReference type="EMBL" id="AJLO02000021">
    <property type="protein sequence ID" value="KOE99360.1"/>
    <property type="molecule type" value="Genomic_DNA"/>
</dbReference>
<feature type="signal peptide" evidence="1">
    <location>
        <begin position="1"/>
        <end position="19"/>
    </location>
</feature>
<proteinExistence type="predicted"/>
<evidence type="ECO:0000256" key="1">
    <source>
        <dbReference type="SAM" id="SignalP"/>
    </source>
</evidence>
<reference evidence="2 3" key="1">
    <citation type="journal article" date="2012" name="J. Bacteriol.">
        <title>Genome sequence of a novel nicotine-degrading strain, Pseudomonas geniculata N1.</title>
        <authorList>
            <person name="Tang H."/>
            <person name="Yu H."/>
            <person name="Tai C."/>
            <person name="Huang K."/>
            <person name="Liu Y."/>
            <person name="Wang L."/>
            <person name="Yao Y."/>
            <person name="Wu G."/>
            <person name="Xu P."/>
        </authorList>
    </citation>
    <scope>NUCLEOTIDE SEQUENCE [LARGE SCALE GENOMIC DNA]</scope>
    <source>
        <strain evidence="2 3">N1</strain>
    </source>
</reference>
<sequence length="185" mass="20286">MMKIKSVLINLLLSTTALAAPSAFSQQVTPSTDPVVQAFAQHEGLSTQEADRRLRLRIAAGEELARILEGMPDRFAGKSFSENPMIVTVRLTGTEPVPSRTVSTVHGTITYRFTVGATHSLTQLKQIVKSGKVAELFPEHQGIMIDGQRGVIIVELPGTDFERTHVDEEQKARRILSAPIELKKS</sequence>
<organism evidence="2 3">
    <name type="scientific">Stenotrophomonas geniculata N1</name>
    <dbReference type="NCBI Taxonomy" id="1167641"/>
    <lineage>
        <taxon>Bacteria</taxon>
        <taxon>Pseudomonadati</taxon>
        <taxon>Pseudomonadota</taxon>
        <taxon>Gammaproteobacteria</taxon>
        <taxon>Lysobacterales</taxon>
        <taxon>Lysobacteraceae</taxon>
        <taxon>Stenotrophomonas</taxon>
    </lineage>
</organism>
<feature type="chain" id="PRO_5005579594" evidence="1">
    <location>
        <begin position="20"/>
        <end position="185"/>
    </location>
</feature>
<protein>
    <submittedName>
        <fullName evidence="2">Uncharacterized protein</fullName>
    </submittedName>
</protein>
<evidence type="ECO:0000313" key="3">
    <source>
        <dbReference type="Proteomes" id="UP000036890"/>
    </source>
</evidence>
<dbReference type="Proteomes" id="UP000036890">
    <property type="component" value="Unassembled WGS sequence"/>
</dbReference>
<evidence type="ECO:0000313" key="2">
    <source>
        <dbReference type="EMBL" id="KOE99360.1"/>
    </source>
</evidence>
<dbReference type="AlphaFoldDB" id="A0A0L8AAL7"/>
<comment type="caution">
    <text evidence="2">The sequence shown here is derived from an EMBL/GenBank/DDBJ whole genome shotgun (WGS) entry which is preliminary data.</text>
</comment>
<name>A0A0L8AAL7_9GAMM</name>
<gene>
    <name evidence="2" type="ORF">W7K_09965</name>
</gene>
<accession>A0A0L8AAL7</accession>
<dbReference type="RefSeq" id="WP_010484108.1">
    <property type="nucleotide sequence ID" value="NZ_AJLO02000021.1"/>
</dbReference>
<keyword evidence="1" id="KW-0732">Signal</keyword>
<dbReference type="OrthoDB" id="6052201at2"/>